<proteinExistence type="predicted"/>
<dbReference type="EMBL" id="JAFEKC020000017">
    <property type="protein sequence ID" value="KAK0510148.1"/>
    <property type="molecule type" value="Genomic_DNA"/>
</dbReference>
<evidence type="ECO:0000313" key="3">
    <source>
        <dbReference type="Proteomes" id="UP001166286"/>
    </source>
</evidence>
<evidence type="ECO:0000256" key="1">
    <source>
        <dbReference type="SAM" id="MobiDB-lite"/>
    </source>
</evidence>
<accession>A0AA39UZN8</accession>
<keyword evidence="3" id="KW-1185">Reference proteome</keyword>
<feature type="compositionally biased region" description="Polar residues" evidence="1">
    <location>
        <begin position="29"/>
        <end position="45"/>
    </location>
</feature>
<gene>
    <name evidence="2" type="ORF">JMJ35_007542</name>
</gene>
<protein>
    <submittedName>
        <fullName evidence="2">Uncharacterized protein</fullName>
    </submittedName>
</protein>
<feature type="compositionally biased region" description="Low complexity" evidence="1">
    <location>
        <begin position="1"/>
        <end position="28"/>
    </location>
</feature>
<sequence>MPHSNGSSHQSSSGSGSGSQANNNHSASTYQTLNRTWPTEANPHGQTERQQTRPTGNSPAMQRWAAETMREQPWNGVGYFRAFATGPSGQTGGSNGSKAGAEAGSEYRH</sequence>
<organism evidence="2 3">
    <name type="scientific">Cladonia borealis</name>
    <dbReference type="NCBI Taxonomy" id="184061"/>
    <lineage>
        <taxon>Eukaryota</taxon>
        <taxon>Fungi</taxon>
        <taxon>Dikarya</taxon>
        <taxon>Ascomycota</taxon>
        <taxon>Pezizomycotina</taxon>
        <taxon>Lecanoromycetes</taxon>
        <taxon>OSLEUM clade</taxon>
        <taxon>Lecanoromycetidae</taxon>
        <taxon>Lecanorales</taxon>
        <taxon>Lecanorineae</taxon>
        <taxon>Cladoniaceae</taxon>
        <taxon>Cladonia</taxon>
    </lineage>
</organism>
<feature type="region of interest" description="Disordered" evidence="1">
    <location>
        <begin position="1"/>
        <end position="66"/>
    </location>
</feature>
<evidence type="ECO:0000313" key="2">
    <source>
        <dbReference type="EMBL" id="KAK0510148.1"/>
    </source>
</evidence>
<dbReference type="AlphaFoldDB" id="A0AA39UZN8"/>
<comment type="caution">
    <text evidence="2">The sequence shown here is derived from an EMBL/GenBank/DDBJ whole genome shotgun (WGS) entry which is preliminary data.</text>
</comment>
<name>A0AA39UZN8_9LECA</name>
<reference evidence="2" key="1">
    <citation type="submission" date="2023-03" db="EMBL/GenBank/DDBJ databases">
        <title>Complete genome of Cladonia borealis.</title>
        <authorList>
            <person name="Park H."/>
        </authorList>
    </citation>
    <scope>NUCLEOTIDE SEQUENCE</scope>
    <source>
        <strain evidence="2">ANT050790</strain>
    </source>
</reference>
<feature type="region of interest" description="Disordered" evidence="1">
    <location>
        <begin position="81"/>
        <end position="109"/>
    </location>
</feature>
<dbReference type="Proteomes" id="UP001166286">
    <property type="component" value="Unassembled WGS sequence"/>
</dbReference>